<feature type="disulfide bond" evidence="4">
    <location>
        <begin position="209"/>
        <end position="236"/>
    </location>
</feature>
<feature type="domain" description="Sushi" evidence="6">
    <location>
        <begin position="239"/>
        <end position="297"/>
    </location>
</feature>
<feature type="domain" description="Sushi" evidence="6">
    <location>
        <begin position="179"/>
        <end position="238"/>
    </location>
</feature>
<dbReference type="InterPro" id="IPR051277">
    <property type="entry name" value="SEZ6_CSMD_C4BPB_Regulators"/>
</dbReference>
<evidence type="ECO:0000256" key="5">
    <source>
        <dbReference type="SAM" id="SignalP"/>
    </source>
</evidence>
<proteinExistence type="predicted"/>
<dbReference type="EMBL" id="JABXBU010002227">
    <property type="protein sequence ID" value="KAF8773540.1"/>
    <property type="molecule type" value="Genomic_DNA"/>
</dbReference>
<feature type="disulfide bond" evidence="4">
    <location>
        <begin position="388"/>
        <end position="415"/>
    </location>
</feature>
<protein>
    <submittedName>
        <fullName evidence="7">P-selectin like protein</fullName>
    </submittedName>
</protein>
<dbReference type="PANTHER" id="PTHR45656">
    <property type="entry name" value="PROTEIN CBR-CLEC-78"/>
    <property type="match status" value="1"/>
</dbReference>
<accession>A0A8T0EI63</accession>
<dbReference type="AlphaFoldDB" id="A0A8T0EI63"/>
<evidence type="ECO:0000313" key="7">
    <source>
        <dbReference type="EMBL" id="KAF8773540.1"/>
    </source>
</evidence>
<feature type="disulfide bond" evidence="4">
    <location>
        <begin position="575"/>
        <end position="602"/>
    </location>
</feature>
<dbReference type="PROSITE" id="PS50923">
    <property type="entry name" value="SUSHI"/>
    <property type="match status" value="8"/>
</dbReference>
<keyword evidence="8" id="KW-1185">Reference proteome</keyword>
<feature type="disulfide bond" evidence="4">
    <location>
        <begin position="512"/>
        <end position="539"/>
    </location>
</feature>
<dbReference type="SMART" id="SM00032">
    <property type="entry name" value="CCP"/>
    <property type="match status" value="9"/>
</dbReference>
<feature type="signal peptide" evidence="5">
    <location>
        <begin position="1"/>
        <end position="24"/>
    </location>
</feature>
<evidence type="ECO:0000256" key="4">
    <source>
        <dbReference type="PROSITE-ProRule" id="PRU00302"/>
    </source>
</evidence>
<dbReference type="Pfam" id="PF00084">
    <property type="entry name" value="Sushi"/>
    <property type="match status" value="9"/>
</dbReference>
<keyword evidence="2" id="KW-0677">Repeat</keyword>
<comment type="caution">
    <text evidence="7">The sequence shown here is derived from an EMBL/GenBank/DDBJ whole genome shotgun (WGS) entry which is preliminary data.</text>
</comment>
<sequence length="625" mass="64502">MDLSALVTVCLLCLLLCEVWEASAQRQLNYGCNDNCRGGCVNNCGGCNCGSITCPALYPPENGYVEGQCNPGISGQSCFVLCDGGYAVSGANSRITCLPNGQWSSYPPYCRRTSGAICNTFSILNGDTDCVIDGGLTICRVSCNPGYMLVGSSVITCSPSGSWNEPLPSCRRSTPEVTNICPTLNAPEGGRLVGSCTAANSGDTCQLVCISGYRPSDTRVLICQTNGQWSNSLPRCLSSGCPDIQVPNAALSGTCDPGVPGQSCTVTCQAGYTLTGTSTLVCQTNGQWSGNIPTCSIRSCPGLQPPNSGGNSGSCNPGVVGQSCNFYCNTGYRLVGQSNLVCGSNGQWSGSPPQCANEGCPAINPPVNGGNSGSCTSATVGQSCSFTCDAGFTLNGQSTLYCQAGGRWSSAAPTCTAPTGCPDLNPPAYGGLSGQCRQATVGQSCSFTCQAGYTLAGQATLYCQAGGRWSSAVPTCNRATPAGCASLIAPNGGYMLGTCAPGRAGETCVFGCDEGFVLRGQRTLTCESGGQWSTNPPYCQRGETERGTCPILTPPPHGEFEECDNTAGGRCVVVCEQGYLRTGSRVRTGLGGGMWTGYAPTCTRKVGYTTTYTYKLVPLWSLVFG</sequence>
<feature type="disulfide bond" evidence="4">
    <location>
        <begin position="268"/>
        <end position="295"/>
    </location>
</feature>
<feature type="domain" description="Sushi" evidence="6">
    <location>
        <begin position="298"/>
        <end position="357"/>
    </location>
</feature>
<dbReference type="Proteomes" id="UP000807504">
    <property type="component" value="Unassembled WGS sequence"/>
</dbReference>
<dbReference type="InterPro" id="IPR000436">
    <property type="entry name" value="Sushi_SCR_CCP_dom"/>
</dbReference>
<dbReference type="PANTHER" id="PTHR45656:SF4">
    <property type="entry name" value="PROTEIN CBR-CLEC-78"/>
    <property type="match status" value="1"/>
</dbReference>
<name>A0A8T0EI63_ARGBR</name>
<evidence type="ECO:0000256" key="3">
    <source>
        <dbReference type="ARBA" id="ARBA00023157"/>
    </source>
</evidence>
<evidence type="ECO:0000313" key="8">
    <source>
        <dbReference type="Proteomes" id="UP000807504"/>
    </source>
</evidence>
<keyword evidence="1 5" id="KW-0732">Signal</keyword>
<feature type="disulfide bond" evidence="4">
    <location>
        <begin position="143"/>
        <end position="170"/>
    </location>
</feature>
<feature type="chain" id="PRO_5035768437" evidence="5">
    <location>
        <begin position="25"/>
        <end position="625"/>
    </location>
</feature>
<dbReference type="CDD" id="cd00033">
    <property type="entry name" value="CCP"/>
    <property type="match status" value="9"/>
</dbReference>
<feature type="domain" description="Sushi" evidence="6">
    <location>
        <begin position="116"/>
        <end position="172"/>
    </location>
</feature>
<organism evidence="7 8">
    <name type="scientific">Argiope bruennichi</name>
    <name type="common">Wasp spider</name>
    <name type="synonym">Aranea bruennichi</name>
    <dbReference type="NCBI Taxonomy" id="94029"/>
    <lineage>
        <taxon>Eukaryota</taxon>
        <taxon>Metazoa</taxon>
        <taxon>Ecdysozoa</taxon>
        <taxon>Arthropoda</taxon>
        <taxon>Chelicerata</taxon>
        <taxon>Arachnida</taxon>
        <taxon>Araneae</taxon>
        <taxon>Araneomorphae</taxon>
        <taxon>Entelegynae</taxon>
        <taxon>Araneoidea</taxon>
        <taxon>Araneidae</taxon>
        <taxon>Argiope</taxon>
    </lineage>
</organism>
<dbReference type="SUPFAM" id="SSF57535">
    <property type="entry name" value="Complement control module/SCR domain"/>
    <property type="match status" value="9"/>
</dbReference>
<keyword evidence="4" id="KW-0768">Sushi</keyword>
<evidence type="ECO:0000256" key="2">
    <source>
        <dbReference type="ARBA" id="ARBA00022737"/>
    </source>
</evidence>
<dbReference type="Gene3D" id="2.10.70.10">
    <property type="entry name" value="Complement Module, domain 1"/>
    <property type="match status" value="9"/>
</dbReference>
<gene>
    <name evidence="7" type="ORF">HNY73_016195</name>
</gene>
<evidence type="ECO:0000256" key="1">
    <source>
        <dbReference type="ARBA" id="ARBA00022729"/>
    </source>
</evidence>
<feature type="domain" description="Sushi" evidence="6">
    <location>
        <begin position="474"/>
        <end position="541"/>
    </location>
</feature>
<reference evidence="7" key="2">
    <citation type="submission" date="2020-06" db="EMBL/GenBank/DDBJ databases">
        <authorList>
            <person name="Sheffer M."/>
        </authorList>
    </citation>
    <scope>NUCLEOTIDE SEQUENCE</scope>
</reference>
<evidence type="ECO:0000259" key="6">
    <source>
        <dbReference type="PROSITE" id="PS50923"/>
    </source>
</evidence>
<feature type="domain" description="Sushi" evidence="6">
    <location>
        <begin position="358"/>
        <end position="417"/>
    </location>
</feature>
<dbReference type="InterPro" id="IPR035976">
    <property type="entry name" value="Sushi/SCR/CCP_sf"/>
</dbReference>
<comment type="caution">
    <text evidence="4">Lacks conserved residue(s) required for the propagation of feature annotation.</text>
</comment>
<feature type="domain" description="Sushi" evidence="6">
    <location>
        <begin position="52"/>
        <end position="112"/>
    </location>
</feature>
<feature type="disulfide bond" evidence="4">
    <location>
        <begin position="54"/>
        <end position="97"/>
    </location>
</feature>
<feature type="domain" description="Sushi" evidence="6">
    <location>
        <begin position="547"/>
        <end position="604"/>
    </location>
</feature>
<reference evidence="7" key="1">
    <citation type="journal article" date="2020" name="bioRxiv">
        <title>Chromosome-level reference genome of the European wasp spider Argiope bruennichi: a resource for studies on range expansion and evolutionary adaptation.</title>
        <authorList>
            <person name="Sheffer M.M."/>
            <person name="Hoppe A."/>
            <person name="Krehenwinkel H."/>
            <person name="Uhl G."/>
            <person name="Kuss A.W."/>
            <person name="Jensen L."/>
            <person name="Jensen C."/>
            <person name="Gillespie R.G."/>
            <person name="Hoff K.J."/>
            <person name="Prost S."/>
        </authorList>
    </citation>
    <scope>NUCLEOTIDE SEQUENCE</scope>
</reference>
<keyword evidence="3 4" id="KW-1015">Disulfide bond</keyword>
<feature type="disulfide bond" evidence="4">
    <location>
        <begin position="328"/>
        <end position="355"/>
    </location>
</feature>